<evidence type="ECO:0000313" key="3">
    <source>
        <dbReference type="EMBL" id="QDU31698.1"/>
    </source>
</evidence>
<keyword evidence="3" id="KW-0418">Kinase</keyword>
<dbReference type="InterPro" id="IPR016187">
    <property type="entry name" value="CTDL_fold"/>
</dbReference>
<dbReference type="PANTHER" id="PTHR23150:SF19">
    <property type="entry name" value="FORMYLGLYCINE-GENERATING ENZYME"/>
    <property type="match status" value="1"/>
</dbReference>
<dbReference type="Pfam" id="PF03781">
    <property type="entry name" value="FGE-sulfatase"/>
    <property type="match status" value="1"/>
</dbReference>
<feature type="signal peptide" evidence="1">
    <location>
        <begin position="1"/>
        <end position="27"/>
    </location>
</feature>
<evidence type="ECO:0000313" key="4">
    <source>
        <dbReference type="Proteomes" id="UP000315017"/>
    </source>
</evidence>
<dbReference type="InterPro" id="IPR051043">
    <property type="entry name" value="Sulfatase_Mod_Factor_Kinase"/>
</dbReference>
<feature type="domain" description="Sulfatase-modifying factor enzyme-like" evidence="2">
    <location>
        <begin position="67"/>
        <end position="359"/>
    </location>
</feature>
<dbReference type="AlphaFoldDB" id="A0A517YNA7"/>
<sequence length="362" mass="40704" precursor="true">MKLLHRAMPPWAFFIVLRCLSTGIVTAAEPRSPAVAPFTEKQAKSHQEAWSKHLGVPIVQKNSLGMKLVLIPPGEFSMGSTPAQVEAALMLLKTVPRAAPGEADRIQNEEQPQHRVVLPKPFRLGRTEVTVGKFRQFVEAAKYVTETERFGGGNSSKIAETDPVKQKALWSSPGYKVTDESPVTQLTWNDMIAFCNWLSQNEQRDSCYELSEQKVWTRVANANGYRLPTEAEWEFACRAGTITQYSFGDAVADLDEYAWFNRTAEKNGQEIGARPVASKRPNPFGLYDMHGNAWERCQDYHAFDWYARSMCEDPQGPATGFNRVVRGAGWHYFDLHCRSAYRNNYSPIGRTGNTGFRVVCGL</sequence>
<keyword evidence="4" id="KW-1185">Reference proteome</keyword>
<dbReference type="KEGG" id="aagg:ETAA8_68580"/>
<dbReference type="Proteomes" id="UP000315017">
    <property type="component" value="Chromosome"/>
</dbReference>
<dbReference type="GO" id="GO:0120147">
    <property type="term" value="F:formylglycine-generating oxidase activity"/>
    <property type="evidence" value="ECO:0007669"/>
    <property type="project" value="TreeGrafter"/>
</dbReference>
<proteinExistence type="predicted"/>
<dbReference type="SUPFAM" id="SSF56436">
    <property type="entry name" value="C-type lectin-like"/>
    <property type="match status" value="1"/>
</dbReference>
<dbReference type="GO" id="GO:0004674">
    <property type="term" value="F:protein serine/threonine kinase activity"/>
    <property type="evidence" value="ECO:0007669"/>
    <property type="project" value="UniProtKB-EC"/>
</dbReference>
<feature type="chain" id="PRO_5021941766" evidence="1">
    <location>
        <begin position="28"/>
        <end position="362"/>
    </location>
</feature>
<keyword evidence="1" id="KW-0732">Signal</keyword>
<evidence type="ECO:0000259" key="2">
    <source>
        <dbReference type="Pfam" id="PF03781"/>
    </source>
</evidence>
<keyword evidence="3" id="KW-0808">Transferase</keyword>
<dbReference type="EMBL" id="CP036274">
    <property type="protein sequence ID" value="QDU31698.1"/>
    <property type="molecule type" value="Genomic_DNA"/>
</dbReference>
<dbReference type="Gene3D" id="3.90.1580.10">
    <property type="entry name" value="paralog of FGE (formylglycine-generating enzyme)"/>
    <property type="match status" value="1"/>
</dbReference>
<dbReference type="RefSeq" id="WP_145099261.1">
    <property type="nucleotide sequence ID" value="NZ_CP036274.1"/>
</dbReference>
<evidence type="ECO:0000256" key="1">
    <source>
        <dbReference type="SAM" id="SignalP"/>
    </source>
</evidence>
<dbReference type="OrthoDB" id="9812426at2"/>
<protein>
    <submittedName>
        <fullName evidence="3">Serine/threonine-protein kinase pkn1</fullName>
        <ecNumber evidence="3">2.7.11.1</ecNumber>
    </submittedName>
</protein>
<accession>A0A517YNA7</accession>
<dbReference type="PANTHER" id="PTHR23150">
    <property type="entry name" value="SULFATASE MODIFYING FACTOR 1, 2"/>
    <property type="match status" value="1"/>
</dbReference>
<organism evidence="3 4">
    <name type="scientific">Anatilimnocola aggregata</name>
    <dbReference type="NCBI Taxonomy" id="2528021"/>
    <lineage>
        <taxon>Bacteria</taxon>
        <taxon>Pseudomonadati</taxon>
        <taxon>Planctomycetota</taxon>
        <taxon>Planctomycetia</taxon>
        <taxon>Pirellulales</taxon>
        <taxon>Pirellulaceae</taxon>
        <taxon>Anatilimnocola</taxon>
    </lineage>
</organism>
<dbReference type="InterPro" id="IPR005532">
    <property type="entry name" value="SUMF_dom"/>
</dbReference>
<reference evidence="3 4" key="1">
    <citation type="submission" date="2019-02" db="EMBL/GenBank/DDBJ databases">
        <title>Deep-cultivation of Planctomycetes and their phenomic and genomic characterization uncovers novel biology.</title>
        <authorList>
            <person name="Wiegand S."/>
            <person name="Jogler M."/>
            <person name="Boedeker C."/>
            <person name="Pinto D."/>
            <person name="Vollmers J."/>
            <person name="Rivas-Marin E."/>
            <person name="Kohn T."/>
            <person name="Peeters S.H."/>
            <person name="Heuer A."/>
            <person name="Rast P."/>
            <person name="Oberbeckmann S."/>
            <person name="Bunk B."/>
            <person name="Jeske O."/>
            <person name="Meyerdierks A."/>
            <person name="Storesund J.E."/>
            <person name="Kallscheuer N."/>
            <person name="Luecker S."/>
            <person name="Lage O.M."/>
            <person name="Pohl T."/>
            <person name="Merkel B.J."/>
            <person name="Hornburger P."/>
            <person name="Mueller R.-W."/>
            <person name="Bruemmer F."/>
            <person name="Labrenz M."/>
            <person name="Spormann A.M."/>
            <person name="Op den Camp H."/>
            <person name="Overmann J."/>
            <person name="Amann R."/>
            <person name="Jetten M.S.M."/>
            <person name="Mascher T."/>
            <person name="Medema M.H."/>
            <person name="Devos D.P."/>
            <person name="Kaster A.-K."/>
            <person name="Ovreas L."/>
            <person name="Rohde M."/>
            <person name="Galperin M.Y."/>
            <person name="Jogler C."/>
        </authorList>
    </citation>
    <scope>NUCLEOTIDE SEQUENCE [LARGE SCALE GENOMIC DNA]</scope>
    <source>
        <strain evidence="3 4">ETA_A8</strain>
    </source>
</reference>
<gene>
    <name evidence="3" type="primary">pkn1_14</name>
    <name evidence="3" type="ORF">ETAA8_68580</name>
</gene>
<dbReference type="EC" id="2.7.11.1" evidence="3"/>
<name>A0A517YNA7_9BACT</name>
<dbReference type="InterPro" id="IPR042095">
    <property type="entry name" value="SUMF_sf"/>
</dbReference>